<dbReference type="GO" id="GO:0005829">
    <property type="term" value="C:cytosol"/>
    <property type="evidence" value="ECO:0007669"/>
    <property type="project" value="TreeGrafter"/>
</dbReference>
<keyword evidence="1" id="KW-0328">Glycosyltransferase</keyword>
<protein>
    <submittedName>
        <fullName evidence="3">Lipopolysaccharide heptosyltransferase family protein</fullName>
    </submittedName>
</protein>
<dbReference type="InterPro" id="IPR002201">
    <property type="entry name" value="Glyco_trans_9"/>
</dbReference>
<dbReference type="Pfam" id="PF01075">
    <property type="entry name" value="Glyco_transf_9"/>
    <property type="match status" value="1"/>
</dbReference>
<evidence type="ECO:0000256" key="2">
    <source>
        <dbReference type="ARBA" id="ARBA00022679"/>
    </source>
</evidence>
<keyword evidence="2 3" id="KW-0808">Transferase</keyword>
<dbReference type="InterPro" id="IPR051199">
    <property type="entry name" value="LPS_LOS_Heptosyltrfase"/>
</dbReference>
<proteinExistence type="predicted"/>
<dbReference type="GO" id="GO:0008713">
    <property type="term" value="F:ADP-heptose-lipopolysaccharide heptosyltransferase activity"/>
    <property type="evidence" value="ECO:0007669"/>
    <property type="project" value="TreeGrafter"/>
</dbReference>
<dbReference type="Proteomes" id="UP000317663">
    <property type="component" value="Unassembled WGS sequence"/>
</dbReference>
<gene>
    <name evidence="3" type="ORF">EAH77_01385</name>
</gene>
<dbReference type="EMBL" id="RCZD01000001">
    <property type="protein sequence ID" value="TPG64929.1"/>
    <property type="molecule type" value="Genomic_DNA"/>
</dbReference>
<name>A0A502GRX7_9GAMM</name>
<evidence type="ECO:0000313" key="4">
    <source>
        <dbReference type="Proteomes" id="UP000317663"/>
    </source>
</evidence>
<organism evidence="3 4">
    <name type="scientific">Ewingella americana</name>
    <dbReference type="NCBI Taxonomy" id="41202"/>
    <lineage>
        <taxon>Bacteria</taxon>
        <taxon>Pseudomonadati</taxon>
        <taxon>Pseudomonadota</taxon>
        <taxon>Gammaproteobacteria</taxon>
        <taxon>Enterobacterales</taxon>
        <taxon>Yersiniaceae</taxon>
        <taxon>Ewingella</taxon>
    </lineage>
</organism>
<dbReference type="CDD" id="cd03789">
    <property type="entry name" value="GT9_LPS_heptosyltransferase"/>
    <property type="match status" value="1"/>
</dbReference>
<sequence>MRNNKKITKESVLKALIICRDNIGDTIISTPLIRSVSEELNFDVDILANSYNAAVLDRNANINNVYTYKKTHHRVAGESVVKIILSRLALMVKLRRQHYDVVFIAKGRWDKRVLRWIPLIRPTKVIALGLTEHPRITDLVIPPESCNENCVQRMHRLLEPFGAKEAPGPLEITADPQQVIATREKYGITQTLPVFALHISSRKIRQRWSAENFAALAHRIATMTPCQLMLLWSPGDEHNPRHPGDDAKAADVMSLCADLAMIAVPTLELDEMIAATALCDFLVCSDGGAMHVAAGLHKPIVALFGNSDPISWAPWAVPHKVIQKSDENVMSISVDEVFAEVHHLAKSVGITQ</sequence>
<dbReference type="PANTHER" id="PTHR30160:SF1">
    <property type="entry name" value="LIPOPOLYSACCHARIDE 1,2-N-ACETYLGLUCOSAMINETRANSFERASE-RELATED"/>
    <property type="match status" value="1"/>
</dbReference>
<dbReference type="SUPFAM" id="SSF53756">
    <property type="entry name" value="UDP-Glycosyltransferase/glycogen phosphorylase"/>
    <property type="match status" value="1"/>
</dbReference>
<keyword evidence="4" id="KW-1185">Reference proteome</keyword>
<dbReference type="AlphaFoldDB" id="A0A502GRX7"/>
<dbReference type="PANTHER" id="PTHR30160">
    <property type="entry name" value="TETRAACYLDISACCHARIDE 4'-KINASE-RELATED"/>
    <property type="match status" value="1"/>
</dbReference>
<dbReference type="Gene3D" id="3.40.50.2000">
    <property type="entry name" value="Glycogen Phosphorylase B"/>
    <property type="match status" value="2"/>
</dbReference>
<accession>A0A502GRX7</accession>
<dbReference type="GO" id="GO:0009244">
    <property type="term" value="P:lipopolysaccharide core region biosynthetic process"/>
    <property type="evidence" value="ECO:0007669"/>
    <property type="project" value="TreeGrafter"/>
</dbReference>
<evidence type="ECO:0000313" key="3">
    <source>
        <dbReference type="EMBL" id="TPG64929.1"/>
    </source>
</evidence>
<reference evidence="3 4" key="1">
    <citation type="journal article" date="2019" name="Environ. Microbiol.">
        <title>Species interactions and distinct microbial communities in high Arctic permafrost affected cryosols are associated with the CH4 and CO2 gas fluxes.</title>
        <authorList>
            <person name="Altshuler I."/>
            <person name="Hamel J."/>
            <person name="Turney S."/>
            <person name="Magnuson E."/>
            <person name="Levesque R."/>
            <person name="Greer C."/>
            <person name="Whyte L.G."/>
        </authorList>
    </citation>
    <scope>NUCLEOTIDE SEQUENCE [LARGE SCALE GENOMIC DNA]</scope>
    <source>
        <strain evidence="3 4">E4</strain>
    </source>
</reference>
<evidence type="ECO:0000256" key="1">
    <source>
        <dbReference type="ARBA" id="ARBA00022676"/>
    </source>
</evidence>
<comment type="caution">
    <text evidence="3">The sequence shown here is derived from an EMBL/GenBank/DDBJ whole genome shotgun (WGS) entry which is preliminary data.</text>
</comment>